<dbReference type="SUPFAM" id="SSF81606">
    <property type="entry name" value="PP2C-like"/>
    <property type="match status" value="1"/>
</dbReference>
<evidence type="ECO:0000313" key="4">
    <source>
        <dbReference type="EMBL" id="GII28386.1"/>
    </source>
</evidence>
<dbReference type="RefSeq" id="WP_203952444.1">
    <property type="nucleotide sequence ID" value="NZ_BOOO01000009.1"/>
</dbReference>
<evidence type="ECO:0000259" key="2">
    <source>
        <dbReference type="SMART" id="SM00065"/>
    </source>
</evidence>
<proteinExistence type="predicted"/>
<name>A0A8J3X5P5_9ACTN</name>
<protein>
    <submittedName>
        <fullName evidence="4">Histidine kinase</fullName>
    </submittedName>
</protein>
<dbReference type="GO" id="GO:0016301">
    <property type="term" value="F:kinase activity"/>
    <property type="evidence" value="ECO:0007669"/>
    <property type="project" value="UniProtKB-KW"/>
</dbReference>
<accession>A0A8J3X5P5</accession>
<dbReference type="PANTHER" id="PTHR43156:SF2">
    <property type="entry name" value="STAGE II SPORULATION PROTEIN E"/>
    <property type="match status" value="1"/>
</dbReference>
<dbReference type="InterPro" id="IPR052016">
    <property type="entry name" value="Bact_Sigma-Reg"/>
</dbReference>
<keyword evidence="5" id="KW-1185">Reference proteome</keyword>
<sequence>MAVVSSVVRNPKRLAAVRATGLLDTDPEPQFDQYTRLAALTTKAPRAFVSIVDDRHAFWKSTIGFGDLAVADRQYPVQGTACQVLIATNQPLIVEDVARDPLIRDLAMAERWSMGALAGHPVHGPGGEVLGGLWVMDSAPRAWSETEVLVLSTLAQAISAEIALRDALSRANRHVSLLQAAGKVSSELAQTLQRSLLPPLIPKMPGIDAAASFIPAAGGVIVTGDFYDLFPTGGSRWCAVLGDVSGHGVSAAQITALARYTIRADALNTLSPSRVLEQLNQALLAQRIPDERFLTAACAILRPEEDAFTGLLTTAGHPSVLLRRADGSVESRWTSGTLLGLFEDADLGQDRFTLRPGDALVMYSDGVTEAHIPDDWDLFGEGRLIKLLSESAHLDAEALVKRISDAALHHSRGHMIDDMAILALRVPPPS</sequence>
<dbReference type="AlphaFoldDB" id="A0A8J3X5P5"/>
<feature type="domain" description="PPM-type phosphatase" evidence="3">
    <location>
        <begin position="207"/>
        <end position="426"/>
    </location>
</feature>
<dbReference type="InterPro" id="IPR029016">
    <property type="entry name" value="GAF-like_dom_sf"/>
</dbReference>
<feature type="domain" description="GAF" evidence="2">
    <location>
        <begin position="26"/>
        <end position="172"/>
    </location>
</feature>
<dbReference type="EMBL" id="BOOO01000009">
    <property type="protein sequence ID" value="GII28386.1"/>
    <property type="molecule type" value="Genomic_DNA"/>
</dbReference>
<dbReference type="InterPro" id="IPR001932">
    <property type="entry name" value="PPM-type_phosphatase-like_dom"/>
</dbReference>
<dbReference type="SMART" id="SM00331">
    <property type="entry name" value="PP2C_SIG"/>
    <property type="match status" value="1"/>
</dbReference>
<dbReference type="Pfam" id="PF01590">
    <property type="entry name" value="GAF"/>
    <property type="match status" value="1"/>
</dbReference>
<dbReference type="Pfam" id="PF07228">
    <property type="entry name" value="SpoIIE"/>
    <property type="match status" value="1"/>
</dbReference>
<dbReference type="Gene3D" id="3.60.40.10">
    <property type="entry name" value="PPM-type phosphatase domain"/>
    <property type="match status" value="1"/>
</dbReference>
<reference evidence="4 5" key="1">
    <citation type="submission" date="2021-01" db="EMBL/GenBank/DDBJ databases">
        <title>Whole genome shotgun sequence of Planotetraspora mira NBRC 15435.</title>
        <authorList>
            <person name="Komaki H."/>
            <person name="Tamura T."/>
        </authorList>
    </citation>
    <scope>NUCLEOTIDE SEQUENCE [LARGE SCALE GENOMIC DNA]</scope>
    <source>
        <strain evidence="4 5">NBRC 15435</strain>
    </source>
</reference>
<dbReference type="InterPro" id="IPR036457">
    <property type="entry name" value="PPM-type-like_dom_sf"/>
</dbReference>
<dbReference type="Proteomes" id="UP000650628">
    <property type="component" value="Unassembled WGS sequence"/>
</dbReference>
<evidence type="ECO:0000259" key="3">
    <source>
        <dbReference type="SMART" id="SM00331"/>
    </source>
</evidence>
<keyword evidence="4" id="KW-0418">Kinase</keyword>
<evidence type="ECO:0000313" key="5">
    <source>
        <dbReference type="Proteomes" id="UP000650628"/>
    </source>
</evidence>
<dbReference type="InterPro" id="IPR003018">
    <property type="entry name" value="GAF"/>
</dbReference>
<keyword evidence="4" id="KW-0808">Transferase</keyword>
<dbReference type="SMART" id="SM00065">
    <property type="entry name" value="GAF"/>
    <property type="match status" value="1"/>
</dbReference>
<dbReference type="GO" id="GO:0016791">
    <property type="term" value="F:phosphatase activity"/>
    <property type="evidence" value="ECO:0007669"/>
    <property type="project" value="TreeGrafter"/>
</dbReference>
<dbReference type="Gene3D" id="3.30.450.40">
    <property type="match status" value="1"/>
</dbReference>
<dbReference type="SUPFAM" id="SSF55781">
    <property type="entry name" value="GAF domain-like"/>
    <property type="match status" value="1"/>
</dbReference>
<organism evidence="4 5">
    <name type="scientific">Planotetraspora mira</name>
    <dbReference type="NCBI Taxonomy" id="58121"/>
    <lineage>
        <taxon>Bacteria</taxon>
        <taxon>Bacillati</taxon>
        <taxon>Actinomycetota</taxon>
        <taxon>Actinomycetes</taxon>
        <taxon>Streptosporangiales</taxon>
        <taxon>Streptosporangiaceae</taxon>
        <taxon>Planotetraspora</taxon>
    </lineage>
</organism>
<comment type="caution">
    <text evidence="4">The sequence shown here is derived from an EMBL/GenBank/DDBJ whole genome shotgun (WGS) entry which is preliminary data.</text>
</comment>
<dbReference type="PANTHER" id="PTHR43156">
    <property type="entry name" value="STAGE II SPORULATION PROTEIN E-RELATED"/>
    <property type="match status" value="1"/>
</dbReference>
<keyword evidence="1" id="KW-0378">Hydrolase</keyword>
<gene>
    <name evidence="4" type="ORF">Pmi06nite_18280</name>
</gene>
<evidence type="ECO:0000256" key="1">
    <source>
        <dbReference type="ARBA" id="ARBA00022801"/>
    </source>
</evidence>